<gene>
    <name evidence="2" type="ORF">Slin15195_G115020</name>
</gene>
<organism evidence="2 3">
    <name type="scientific">Septoria linicola</name>
    <dbReference type="NCBI Taxonomy" id="215465"/>
    <lineage>
        <taxon>Eukaryota</taxon>
        <taxon>Fungi</taxon>
        <taxon>Dikarya</taxon>
        <taxon>Ascomycota</taxon>
        <taxon>Pezizomycotina</taxon>
        <taxon>Dothideomycetes</taxon>
        <taxon>Dothideomycetidae</taxon>
        <taxon>Mycosphaerellales</taxon>
        <taxon>Mycosphaerellaceae</taxon>
        <taxon>Septoria</taxon>
    </lineage>
</organism>
<dbReference type="OrthoDB" id="3828405at2759"/>
<evidence type="ECO:0008006" key="4">
    <source>
        <dbReference type="Google" id="ProtNLM"/>
    </source>
</evidence>
<protein>
    <recommendedName>
        <fullName evidence="4">Secreted protein</fullName>
    </recommendedName>
</protein>
<dbReference type="Proteomes" id="UP001056384">
    <property type="component" value="Chromosome 10"/>
</dbReference>
<keyword evidence="3" id="KW-1185">Reference proteome</keyword>
<accession>A0A9Q9B659</accession>
<reference evidence="2" key="1">
    <citation type="submission" date="2022-06" db="EMBL/GenBank/DDBJ databases">
        <title>Complete genome sequences of two strains of the flax pathogen Septoria linicola.</title>
        <authorList>
            <person name="Lapalu N."/>
            <person name="Simon A."/>
            <person name="Demenou B."/>
            <person name="Paumier D."/>
            <person name="Guillot M.-P."/>
            <person name="Gout L."/>
            <person name="Valade R."/>
        </authorList>
    </citation>
    <scope>NUCLEOTIDE SEQUENCE</scope>
    <source>
        <strain evidence="2">SE15195</strain>
    </source>
</reference>
<dbReference type="EMBL" id="CP099427">
    <property type="protein sequence ID" value="USW58183.1"/>
    <property type="molecule type" value="Genomic_DNA"/>
</dbReference>
<proteinExistence type="predicted"/>
<feature type="signal peptide" evidence="1">
    <location>
        <begin position="1"/>
        <end position="16"/>
    </location>
</feature>
<evidence type="ECO:0000313" key="3">
    <source>
        <dbReference type="Proteomes" id="UP001056384"/>
    </source>
</evidence>
<name>A0A9Q9B659_9PEZI</name>
<evidence type="ECO:0000256" key="1">
    <source>
        <dbReference type="SAM" id="SignalP"/>
    </source>
</evidence>
<feature type="chain" id="PRO_5040325911" description="Secreted protein" evidence="1">
    <location>
        <begin position="17"/>
        <end position="175"/>
    </location>
</feature>
<sequence>MRFFLAFLALIGFAVAIEGPRSVACGRKNKYVVQAVNDFCKKKNIVVPSDYAGSGSRVNYFALPFISGTCNPPQWVPSHICKAQFFQMCINGDAIGQRLAKFGRNKCQTWEIFSTKSQHRNAPDNPFKGKKKSKATWKGLFKTLGWGNKKRDVDDELENVEEGSFGEELDAGDSE</sequence>
<keyword evidence="1" id="KW-0732">Signal</keyword>
<dbReference type="AlphaFoldDB" id="A0A9Q9B659"/>
<evidence type="ECO:0000313" key="2">
    <source>
        <dbReference type="EMBL" id="USW58183.1"/>
    </source>
</evidence>